<comment type="caution">
    <text evidence="4">The sequence shown here is derived from an EMBL/GenBank/DDBJ whole genome shotgun (WGS) entry which is preliminary data.</text>
</comment>
<dbReference type="Proteomes" id="UP001174677">
    <property type="component" value="Chromosome 4"/>
</dbReference>
<evidence type="ECO:0000259" key="3">
    <source>
        <dbReference type="PROSITE" id="PS50158"/>
    </source>
</evidence>
<organism evidence="4 5">
    <name type="scientific">Hevea brasiliensis</name>
    <name type="common">Para rubber tree</name>
    <name type="synonym">Siphonia brasiliensis</name>
    <dbReference type="NCBI Taxonomy" id="3981"/>
    <lineage>
        <taxon>Eukaryota</taxon>
        <taxon>Viridiplantae</taxon>
        <taxon>Streptophyta</taxon>
        <taxon>Embryophyta</taxon>
        <taxon>Tracheophyta</taxon>
        <taxon>Spermatophyta</taxon>
        <taxon>Magnoliopsida</taxon>
        <taxon>eudicotyledons</taxon>
        <taxon>Gunneridae</taxon>
        <taxon>Pentapetalae</taxon>
        <taxon>rosids</taxon>
        <taxon>fabids</taxon>
        <taxon>Malpighiales</taxon>
        <taxon>Euphorbiaceae</taxon>
        <taxon>Crotonoideae</taxon>
        <taxon>Micrandreae</taxon>
        <taxon>Hevea</taxon>
    </lineage>
</organism>
<dbReference type="Pfam" id="PF00098">
    <property type="entry name" value="zf-CCHC"/>
    <property type="match status" value="1"/>
</dbReference>
<dbReference type="InterPro" id="IPR001878">
    <property type="entry name" value="Znf_CCHC"/>
</dbReference>
<feature type="domain" description="CCHC-type" evidence="3">
    <location>
        <begin position="71"/>
        <end position="84"/>
    </location>
</feature>
<dbReference type="Gene3D" id="4.10.60.10">
    <property type="entry name" value="Zinc finger, CCHC-type"/>
    <property type="match status" value="1"/>
</dbReference>
<evidence type="ECO:0000256" key="1">
    <source>
        <dbReference type="PROSITE-ProRule" id="PRU00047"/>
    </source>
</evidence>
<accession>A0ABQ9MVC7</accession>
<dbReference type="PROSITE" id="PS50158">
    <property type="entry name" value="ZF_CCHC"/>
    <property type="match status" value="1"/>
</dbReference>
<feature type="compositionally biased region" description="Polar residues" evidence="2">
    <location>
        <begin position="1"/>
        <end position="12"/>
    </location>
</feature>
<protein>
    <recommendedName>
        <fullName evidence="3">CCHC-type domain-containing protein</fullName>
    </recommendedName>
</protein>
<dbReference type="InterPro" id="IPR036875">
    <property type="entry name" value="Znf_CCHC_sf"/>
</dbReference>
<sequence length="100" mass="11461">EKPMGQSSNSNLGKRKEFEEPRAQRYDRGGSSGQRTPRPSRRITRSSYYTRFCHVCGKLHRGICRRASGACYNCGKFGHFVRDCITAYYTRAPRSAFRSS</sequence>
<reference evidence="4" key="1">
    <citation type="journal article" date="2023" name="Plant Biotechnol. J.">
        <title>Chromosome-level wild Hevea brasiliensis genome provides new tools for genomic-assisted breeding and valuable loci to elevate rubber yield.</title>
        <authorList>
            <person name="Cheng H."/>
            <person name="Song X."/>
            <person name="Hu Y."/>
            <person name="Wu T."/>
            <person name="Yang Q."/>
            <person name="An Z."/>
            <person name="Feng S."/>
            <person name="Deng Z."/>
            <person name="Wu W."/>
            <person name="Zeng X."/>
            <person name="Tu M."/>
            <person name="Wang X."/>
            <person name="Huang H."/>
        </authorList>
    </citation>
    <scope>NUCLEOTIDE SEQUENCE</scope>
    <source>
        <strain evidence="4">MT/VB/25A 57/8</strain>
    </source>
</reference>
<evidence type="ECO:0000313" key="5">
    <source>
        <dbReference type="Proteomes" id="UP001174677"/>
    </source>
</evidence>
<feature type="non-terminal residue" evidence="4">
    <location>
        <position position="1"/>
    </location>
</feature>
<dbReference type="SUPFAM" id="SSF57756">
    <property type="entry name" value="Retrovirus zinc finger-like domains"/>
    <property type="match status" value="1"/>
</dbReference>
<feature type="region of interest" description="Disordered" evidence="2">
    <location>
        <begin position="1"/>
        <end position="43"/>
    </location>
</feature>
<keyword evidence="1" id="KW-0863">Zinc-finger</keyword>
<gene>
    <name evidence="4" type="ORF">P3X46_007221</name>
</gene>
<dbReference type="EMBL" id="JARPOI010000004">
    <property type="protein sequence ID" value="KAJ9183357.1"/>
    <property type="molecule type" value="Genomic_DNA"/>
</dbReference>
<proteinExistence type="predicted"/>
<keyword evidence="1" id="KW-0862">Zinc</keyword>
<dbReference type="SMART" id="SM00343">
    <property type="entry name" value="ZnF_C2HC"/>
    <property type="match status" value="1"/>
</dbReference>
<feature type="compositionally biased region" description="Basic and acidic residues" evidence="2">
    <location>
        <begin position="14"/>
        <end position="28"/>
    </location>
</feature>
<evidence type="ECO:0000256" key="2">
    <source>
        <dbReference type="SAM" id="MobiDB-lite"/>
    </source>
</evidence>
<evidence type="ECO:0000313" key="4">
    <source>
        <dbReference type="EMBL" id="KAJ9183357.1"/>
    </source>
</evidence>
<name>A0ABQ9MVC7_HEVBR</name>
<keyword evidence="1" id="KW-0479">Metal-binding</keyword>
<keyword evidence="5" id="KW-1185">Reference proteome</keyword>